<dbReference type="InterPro" id="IPR027417">
    <property type="entry name" value="P-loop_NTPase"/>
</dbReference>
<accession>A0AAD3HMC0</accession>
<gene>
    <name evidence="1" type="ORF">Agub_g7312</name>
</gene>
<dbReference type="EMBL" id="BMAR01000011">
    <property type="protein sequence ID" value="GFR45861.1"/>
    <property type="molecule type" value="Genomic_DNA"/>
</dbReference>
<proteinExistence type="predicted"/>
<organism evidence="1 2">
    <name type="scientific">Astrephomene gubernaculifera</name>
    <dbReference type="NCBI Taxonomy" id="47775"/>
    <lineage>
        <taxon>Eukaryota</taxon>
        <taxon>Viridiplantae</taxon>
        <taxon>Chlorophyta</taxon>
        <taxon>core chlorophytes</taxon>
        <taxon>Chlorophyceae</taxon>
        <taxon>CS clade</taxon>
        <taxon>Chlamydomonadales</taxon>
        <taxon>Astrephomenaceae</taxon>
        <taxon>Astrephomene</taxon>
    </lineage>
</organism>
<feature type="non-terminal residue" evidence="1">
    <location>
        <position position="1"/>
    </location>
</feature>
<protein>
    <submittedName>
        <fullName evidence="1">Uncharacterized protein</fullName>
    </submittedName>
</protein>
<reference evidence="1 2" key="1">
    <citation type="journal article" date="2021" name="Sci. Rep.">
        <title>Genome sequencing of the multicellular alga Astrephomene provides insights into convergent evolution of germ-soma differentiation.</title>
        <authorList>
            <person name="Yamashita S."/>
            <person name="Yamamoto K."/>
            <person name="Matsuzaki R."/>
            <person name="Suzuki S."/>
            <person name="Yamaguchi H."/>
            <person name="Hirooka S."/>
            <person name="Minakuchi Y."/>
            <person name="Miyagishima S."/>
            <person name="Kawachi M."/>
            <person name="Toyoda A."/>
            <person name="Nozaki H."/>
        </authorList>
    </citation>
    <scope>NUCLEOTIDE SEQUENCE [LARGE SCALE GENOMIC DNA]</scope>
    <source>
        <strain evidence="1 2">NIES-4017</strain>
    </source>
</reference>
<feature type="non-terminal residue" evidence="1">
    <location>
        <position position="347"/>
    </location>
</feature>
<dbReference type="SUPFAM" id="SSF52540">
    <property type="entry name" value="P-loop containing nucleoside triphosphate hydrolases"/>
    <property type="match status" value="1"/>
</dbReference>
<sequence>DHLGRLQGAVRAAGGLDTVCAAPESFLGSALVIQELSLGSKISRELAIALLSAHADRGPARLLQQPELRLLWRSCFGGEAEVGWGEWWAAFPAGIARLPGLGMGALAERLGGLLAEDTARSAFQRHVLAANNVVPVSSSSARTGASATTAASSSSGISAYALAAAFGAPLTEAAAAGFDDLAGEVAAALAAAALPVEGPCQLPPLPPLHVPREELAERVVAALTGAAAGAGGRGGGGGEKEGAPEKCRAVCLLAPPGLGKSTLAVEVCWRLVRRGGAAGGCVWVELAGARSWHDVEARMCVALGLIKDNSDGSRRLLAALRGCCSPARPLLLVVDSLEEPLMRGGAG</sequence>
<dbReference type="Proteomes" id="UP001054857">
    <property type="component" value="Unassembled WGS sequence"/>
</dbReference>
<evidence type="ECO:0000313" key="2">
    <source>
        <dbReference type="Proteomes" id="UP001054857"/>
    </source>
</evidence>
<keyword evidence="2" id="KW-1185">Reference proteome</keyword>
<name>A0AAD3HMC0_9CHLO</name>
<comment type="caution">
    <text evidence="1">The sequence shown here is derived from an EMBL/GenBank/DDBJ whole genome shotgun (WGS) entry which is preliminary data.</text>
</comment>
<dbReference type="Gene3D" id="3.40.50.300">
    <property type="entry name" value="P-loop containing nucleotide triphosphate hydrolases"/>
    <property type="match status" value="1"/>
</dbReference>
<evidence type="ECO:0000313" key="1">
    <source>
        <dbReference type="EMBL" id="GFR45861.1"/>
    </source>
</evidence>
<dbReference type="AlphaFoldDB" id="A0AAD3HMC0"/>